<dbReference type="SUPFAM" id="SSF54928">
    <property type="entry name" value="RNA-binding domain, RBD"/>
    <property type="match status" value="1"/>
</dbReference>
<comment type="function">
    <text evidence="7">As a component of the minor spliceosome, involved in the splicing of U12-type introns in pre-mRNAs.</text>
</comment>
<dbReference type="Gene3D" id="2.60.120.20">
    <property type="match status" value="1"/>
</dbReference>
<proteinExistence type="inferred from homology"/>
<dbReference type="CDD" id="cd12442">
    <property type="entry name" value="RRM_RBM48"/>
    <property type="match status" value="1"/>
</dbReference>
<dbReference type="PANTHER" id="PTHR20957">
    <property type="entry name" value="RNA-BINDING PROTEIN 48"/>
    <property type="match status" value="1"/>
</dbReference>
<dbReference type="GO" id="GO:0005654">
    <property type="term" value="C:nucleoplasm"/>
    <property type="evidence" value="ECO:0007669"/>
    <property type="project" value="Ensembl"/>
</dbReference>
<keyword evidence="3" id="KW-0507">mRNA processing</keyword>
<reference evidence="10" key="1">
    <citation type="submission" date="2025-08" db="UniProtKB">
        <authorList>
            <consortium name="Ensembl"/>
        </authorList>
    </citation>
    <scope>IDENTIFICATION</scope>
</reference>
<dbReference type="Proteomes" id="UP000694540">
    <property type="component" value="Unplaced"/>
</dbReference>
<evidence type="ECO:0000256" key="8">
    <source>
        <dbReference type="ARBA" id="ARBA00035022"/>
    </source>
</evidence>
<dbReference type="FunFam" id="3.30.70.330:FF:000424">
    <property type="entry name" value="RNA-binding protein 48 isoform X4"/>
    <property type="match status" value="1"/>
</dbReference>
<evidence type="ECO:0000256" key="1">
    <source>
        <dbReference type="ARBA" id="ARBA00006938"/>
    </source>
</evidence>
<dbReference type="GeneTree" id="ENSGT00390000004541"/>
<evidence type="ECO:0000256" key="7">
    <source>
        <dbReference type="ARBA" id="ARBA00035004"/>
    </source>
</evidence>
<dbReference type="GO" id="GO:0006397">
    <property type="term" value="P:mRNA processing"/>
    <property type="evidence" value="ECO:0007669"/>
    <property type="project" value="UniProtKB-KW"/>
</dbReference>
<dbReference type="InterPro" id="IPR029053">
    <property type="entry name" value="Viral_coat"/>
</dbReference>
<comment type="subunit">
    <text evidence="8">Component of the minor spliceosome. Within this complex, interacts with ARMC7 and PRPF8/PRP8.</text>
</comment>
<dbReference type="GO" id="GO:0003723">
    <property type="term" value="F:RNA binding"/>
    <property type="evidence" value="ECO:0007669"/>
    <property type="project" value="UniProtKB-KW"/>
</dbReference>
<evidence type="ECO:0000313" key="10">
    <source>
        <dbReference type="Ensembl" id="ENSCWAP00000011674.1"/>
    </source>
</evidence>
<keyword evidence="5" id="KW-0694">RNA-binding</keyword>
<keyword evidence="4" id="KW-0747">Spliceosome</keyword>
<keyword evidence="11" id="KW-1185">Reference proteome</keyword>
<organism evidence="10 11">
    <name type="scientific">Catagonus wagneri</name>
    <name type="common">Chacoan peccary</name>
    <dbReference type="NCBI Taxonomy" id="51154"/>
    <lineage>
        <taxon>Eukaryota</taxon>
        <taxon>Metazoa</taxon>
        <taxon>Chordata</taxon>
        <taxon>Craniata</taxon>
        <taxon>Vertebrata</taxon>
        <taxon>Euteleostomi</taxon>
        <taxon>Mammalia</taxon>
        <taxon>Eutheria</taxon>
        <taxon>Laurasiatheria</taxon>
        <taxon>Artiodactyla</taxon>
        <taxon>Suina</taxon>
        <taxon>Tayassuidae</taxon>
        <taxon>Catagonus</taxon>
    </lineage>
</organism>
<dbReference type="PANTHER" id="PTHR20957:SF0">
    <property type="entry name" value="RNA-BINDING PROTEIN 48"/>
    <property type="match status" value="1"/>
</dbReference>
<dbReference type="GO" id="GO:0005681">
    <property type="term" value="C:spliceosomal complex"/>
    <property type="evidence" value="ECO:0007669"/>
    <property type="project" value="UniProtKB-KW"/>
</dbReference>
<dbReference type="InterPro" id="IPR034264">
    <property type="entry name" value="RBM48_RRM"/>
</dbReference>
<feature type="region of interest" description="Disordered" evidence="9">
    <location>
        <begin position="351"/>
        <end position="374"/>
    </location>
</feature>
<accession>A0A8C3WB28</accession>
<dbReference type="GO" id="GO:0008380">
    <property type="term" value="P:RNA splicing"/>
    <property type="evidence" value="ECO:0007669"/>
    <property type="project" value="UniProtKB-KW"/>
</dbReference>
<keyword evidence="6" id="KW-0508">mRNA splicing</keyword>
<name>A0A8C3WB28_9CETA</name>
<dbReference type="InterPro" id="IPR035979">
    <property type="entry name" value="RBD_domain_sf"/>
</dbReference>
<dbReference type="Ensembl" id="ENSCWAT00000012703.1">
    <property type="protein sequence ID" value="ENSCWAP00000011674.1"/>
    <property type="gene ID" value="ENSCWAG00000009135.1"/>
</dbReference>
<reference evidence="10" key="2">
    <citation type="submission" date="2025-09" db="UniProtKB">
        <authorList>
            <consortium name="Ensembl"/>
        </authorList>
    </citation>
    <scope>IDENTIFICATION</scope>
</reference>
<dbReference type="InterPro" id="IPR039599">
    <property type="entry name" value="RBM48"/>
</dbReference>
<evidence type="ECO:0000256" key="3">
    <source>
        <dbReference type="ARBA" id="ARBA00022664"/>
    </source>
</evidence>
<comment type="similarity">
    <text evidence="1">Belongs to the RBM48 family.</text>
</comment>
<evidence type="ECO:0000256" key="4">
    <source>
        <dbReference type="ARBA" id="ARBA00022728"/>
    </source>
</evidence>
<feature type="compositionally biased region" description="Basic and acidic residues" evidence="9">
    <location>
        <begin position="355"/>
        <end position="364"/>
    </location>
</feature>
<evidence type="ECO:0000256" key="5">
    <source>
        <dbReference type="ARBA" id="ARBA00022884"/>
    </source>
</evidence>
<evidence type="ECO:0000256" key="2">
    <source>
        <dbReference type="ARBA" id="ARBA00015189"/>
    </source>
</evidence>
<gene>
    <name evidence="10" type="primary">RBM48</name>
</gene>
<protein>
    <recommendedName>
        <fullName evidence="2">RNA-binding protein 48</fullName>
    </recommendedName>
</protein>
<evidence type="ECO:0000313" key="11">
    <source>
        <dbReference type="Proteomes" id="UP000694540"/>
    </source>
</evidence>
<evidence type="ECO:0000256" key="6">
    <source>
        <dbReference type="ARBA" id="ARBA00023187"/>
    </source>
</evidence>
<evidence type="ECO:0000256" key="9">
    <source>
        <dbReference type="SAM" id="MobiDB-lite"/>
    </source>
</evidence>
<sequence>MLSFARANADKMASSGGQLGGLFDHHVQRAVCDSRAKYREGRRPRAVRVYTINLESRYLLIQGVPAVGAMKELVERFALYGAIEQYNALDEYPAEDFTEVYLIKFLNLQSARIAKRKMDEQSFFGGLLHVCYAPEFETVEETRKKLQERNAYIARTTKNKDKDHYMTKKKLDTEHKHGGNFRQDFHSKTSGFSAATLNISTGNSDLCLPYSCELPLCFFSSNCKCSLGASNSSREGRHCDGTLEHSNSNGALQKMQVKTCRNSLGCPGAQKAVTSEAVDRFMPRTTQLQERKRRREDDCKLGAFLEAGTSSNEVMIGPLLPDIPKVDMHDDSLNTTANLIRNKLKEVISSVPKPPENKLEDVYRGHPLKQRRRI</sequence>
<dbReference type="AlphaFoldDB" id="A0A8C3WB28"/>